<dbReference type="InterPro" id="IPR004001">
    <property type="entry name" value="Actin_CS"/>
</dbReference>
<name>A0A811KCJ0_9BILA</name>
<reference evidence="3" key="1">
    <citation type="submission" date="2020-09" db="EMBL/GenBank/DDBJ databases">
        <authorList>
            <person name="Kikuchi T."/>
        </authorList>
    </citation>
    <scope>NUCLEOTIDE SEQUENCE</scope>
    <source>
        <strain evidence="3">SH1</strain>
    </source>
</reference>
<keyword evidence="1" id="KW-0206">Cytoskeleton</keyword>
<dbReference type="Proteomes" id="UP000783686">
    <property type="component" value="Unassembled WGS sequence"/>
</dbReference>
<dbReference type="EMBL" id="CAJFCW020000002">
    <property type="protein sequence ID" value="CAG9098979.1"/>
    <property type="molecule type" value="Genomic_DNA"/>
</dbReference>
<dbReference type="Gene3D" id="3.30.420.40">
    <property type="match status" value="2"/>
</dbReference>
<evidence type="ECO:0000256" key="1">
    <source>
        <dbReference type="ARBA" id="ARBA00023212"/>
    </source>
</evidence>
<dbReference type="PANTHER" id="PTHR11937">
    <property type="entry name" value="ACTIN"/>
    <property type="match status" value="1"/>
</dbReference>
<evidence type="ECO:0008006" key="5">
    <source>
        <dbReference type="Google" id="ProtNLM"/>
    </source>
</evidence>
<proteinExistence type="inferred from homology"/>
<dbReference type="InterPro" id="IPR043129">
    <property type="entry name" value="ATPase_NBD"/>
</dbReference>
<dbReference type="SMART" id="SM00268">
    <property type="entry name" value="ACTIN"/>
    <property type="match status" value="1"/>
</dbReference>
<dbReference type="AlphaFoldDB" id="A0A811KCJ0"/>
<comment type="caution">
    <text evidence="3">The sequence shown here is derived from an EMBL/GenBank/DDBJ whole genome shotgun (WGS) entry which is preliminary data.</text>
</comment>
<dbReference type="Proteomes" id="UP000614601">
    <property type="component" value="Unassembled WGS sequence"/>
</dbReference>
<evidence type="ECO:0000313" key="4">
    <source>
        <dbReference type="Proteomes" id="UP000614601"/>
    </source>
</evidence>
<dbReference type="InterPro" id="IPR004000">
    <property type="entry name" value="Actin"/>
</dbReference>
<dbReference type="CDD" id="cd13395">
    <property type="entry name" value="ASKHA_NBD_Arp4_ACTL6-like"/>
    <property type="match status" value="1"/>
</dbReference>
<sequence length="435" mass="48660">MSGGLYGGDDVGAIVFDIGAHTFRCGYGGEEYPKIVIPSAVGVRERTDYQKVTERTEESMEVDNEAKPAPKKDYFIGTQNINVPRENCEIKHFVKDSQIDDWELFEQMMDYAYNGCLKTDSKNHGTLFSEAPWNQKDKREKLAELMFEKYGVPSFYLVKNAVLTTFAAGRTAGLVLDSGATYTSACPVYEGYPLLNAVVKSPVGGDMIVDQCQRVLAQQNIDLVPYYKIKSKREVDDGKKPVWTAKKLPPVTESYENFMKKQLVEDFAQSTLQLCDSPIDLDFMEKLPASSYGFPCGFRKDFLSERAKIPESLFDLKFLEGHGDVKETLLDVSQVAHTSAGMCDVDVRPHLYGNLLVTGGNSLIMGFTERLNHDLAQKCNSTVKLRVPQSQPNERKYGAWIGGSIVASLGTFQQLWISKVEYEESGKAIVERRCA</sequence>
<protein>
    <recommendedName>
        <fullName evidence="5">Actin</fullName>
    </recommendedName>
</protein>
<comment type="similarity">
    <text evidence="2">Belongs to the actin family.</text>
</comment>
<gene>
    <name evidence="3" type="ORF">BOKJ2_LOCUS4878</name>
</gene>
<accession>A0A811KCJ0</accession>
<dbReference type="PROSITE" id="PS00432">
    <property type="entry name" value="ACTINS_2"/>
    <property type="match status" value="1"/>
</dbReference>
<dbReference type="PRINTS" id="PR00190">
    <property type="entry name" value="ACTIN"/>
</dbReference>
<keyword evidence="1" id="KW-0963">Cytoplasm</keyword>
<dbReference type="Gene3D" id="2.30.36.70">
    <property type="entry name" value="Actin, Chain A, domain 2"/>
    <property type="match status" value="1"/>
</dbReference>
<dbReference type="Gene3D" id="3.90.640.10">
    <property type="entry name" value="Actin, Chain A, domain 4"/>
    <property type="match status" value="1"/>
</dbReference>
<dbReference type="OrthoDB" id="5132116at2759"/>
<evidence type="ECO:0000313" key="3">
    <source>
        <dbReference type="EMBL" id="CAD5213077.1"/>
    </source>
</evidence>
<keyword evidence="4" id="KW-1185">Reference proteome</keyword>
<dbReference type="Pfam" id="PF00022">
    <property type="entry name" value="Actin"/>
    <property type="match status" value="1"/>
</dbReference>
<evidence type="ECO:0000256" key="2">
    <source>
        <dbReference type="RuleBase" id="RU000487"/>
    </source>
</evidence>
<dbReference type="EMBL" id="CAJFDH010000002">
    <property type="protein sequence ID" value="CAD5213077.1"/>
    <property type="molecule type" value="Genomic_DNA"/>
</dbReference>
<organism evidence="3 4">
    <name type="scientific">Bursaphelenchus okinawaensis</name>
    <dbReference type="NCBI Taxonomy" id="465554"/>
    <lineage>
        <taxon>Eukaryota</taxon>
        <taxon>Metazoa</taxon>
        <taxon>Ecdysozoa</taxon>
        <taxon>Nematoda</taxon>
        <taxon>Chromadorea</taxon>
        <taxon>Rhabditida</taxon>
        <taxon>Tylenchina</taxon>
        <taxon>Tylenchomorpha</taxon>
        <taxon>Aphelenchoidea</taxon>
        <taxon>Aphelenchoididae</taxon>
        <taxon>Bursaphelenchus</taxon>
    </lineage>
</organism>
<dbReference type="SUPFAM" id="SSF53067">
    <property type="entry name" value="Actin-like ATPase domain"/>
    <property type="match status" value="2"/>
</dbReference>